<feature type="compositionally biased region" description="Low complexity" evidence="3">
    <location>
        <begin position="473"/>
        <end position="505"/>
    </location>
</feature>
<evidence type="ECO:0000256" key="3">
    <source>
        <dbReference type="SAM" id="MobiDB-lite"/>
    </source>
</evidence>
<dbReference type="HOGENOM" id="CLU_027546_3_1_1"/>
<dbReference type="InParanoid" id="A7S5J1"/>
<feature type="region of interest" description="Disordered" evidence="3">
    <location>
        <begin position="67"/>
        <end position="86"/>
    </location>
</feature>
<reference evidence="5 6" key="1">
    <citation type="journal article" date="2007" name="Science">
        <title>Sea anemone genome reveals ancestral eumetazoan gene repertoire and genomic organization.</title>
        <authorList>
            <person name="Putnam N.H."/>
            <person name="Srivastava M."/>
            <person name="Hellsten U."/>
            <person name="Dirks B."/>
            <person name="Chapman J."/>
            <person name="Salamov A."/>
            <person name="Terry A."/>
            <person name="Shapiro H."/>
            <person name="Lindquist E."/>
            <person name="Kapitonov V.V."/>
            <person name="Jurka J."/>
            <person name="Genikhovich G."/>
            <person name="Grigoriev I.V."/>
            <person name="Lucas S.M."/>
            <person name="Steele R.E."/>
            <person name="Finnerty J.R."/>
            <person name="Technau U."/>
            <person name="Martindale M.Q."/>
            <person name="Rokhsar D.S."/>
        </authorList>
    </citation>
    <scope>NUCLEOTIDE SEQUENCE [LARGE SCALE GENOMIC DNA]</scope>
    <source>
        <strain evidence="6">CH2 X CH6</strain>
    </source>
</reference>
<dbReference type="Pfam" id="PF21773">
    <property type="entry name" value="ODAD1_CC"/>
    <property type="match status" value="1"/>
</dbReference>
<sequence>MQRVHSRRSEASEAEMDGIAEQELAKLQRQYRIMEGDRRAYGEESQNVIKKQRDTIQWLQKENEELMKDNRLAGSNQNQSKDNTNTSTLAELLDKEETYADEIDEVKTDINDLNAQIRVMEKKISQQRKNMGGVHMSHARHKQTKKHISVLENRLDQASKKFNASLAENWKLRERIDNQKVERSTFEARCKKLDNKIVEVKRQISEVIEASTAAYDARDEAQAKMLALKEKNDKDLAQYNTEFKELVRIIEHDRKLKEFMRVKGEERADMLEGELSSRKKKKDEKDKVDKADETIESYEAAFHKIKEATEIEDTDLLVNKFIEVEDRNFALFNYVNEQNNDIEKLQEEIAEAKADIEKFKSEGVEMEAERKAILKNKEEKLNAATEKGDQFDGQYKHTKKILEQLKTGIDSLFNKINCDRSAIENLLGSKEGITDNNMMQFLGIIEQRTNELLQVQAFQLTKDTEKEDPSPPVGLLGQGPQPGVVGVSIVPPSTGDDYDSDTSTGSDDDQRPMTQQELKNRIMKGITKREAHPKKTNHPSSATSDKATSRKKKAAK</sequence>
<keyword evidence="1 2" id="KW-0175">Coiled coil</keyword>
<dbReference type="PhylomeDB" id="A7S5J1"/>
<dbReference type="STRING" id="45351.A7S5J1"/>
<feature type="region of interest" description="Disordered" evidence="3">
    <location>
        <begin position="463"/>
        <end position="556"/>
    </location>
</feature>
<evidence type="ECO:0000313" key="6">
    <source>
        <dbReference type="Proteomes" id="UP000001593"/>
    </source>
</evidence>
<feature type="coiled-coil region" evidence="2">
    <location>
        <begin position="335"/>
        <end position="369"/>
    </location>
</feature>
<protein>
    <recommendedName>
        <fullName evidence="4">ODAD1 central coiled coil region domain-containing protein</fullName>
    </recommendedName>
</protein>
<dbReference type="eggNOG" id="ENOG502QSIU">
    <property type="taxonomic scope" value="Eukaryota"/>
</dbReference>
<feature type="domain" description="ODAD1 central coiled coil region" evidence="4">
    <location>
        <begin position="145"/>
        <end position="429"/>
    </location>
</feature>
<dbReference type="EMBL" id="DS469583">
    <property type="protein sequence ID" value="EDO40983.1"/>
    <property type="molecule type" value="Genomic_DNA"/>
</dbReference>
<feature type="compositionally biased region" description="Polar residues" evidence="3">
    <location>
        <begin position="73"/>
        <end position="86"/>
    </location>
</feature>
<dbReference type="AlphaFoldDB" id="A7S5J1"/>
<keyword evidence="6" id="KW-1185">Reference proteome</keyword>
<dbReference type="OMA" id="MMHKKTQ"/>
<dbReference type="InterPro" id="IPR051876">
    <property type="entry name" value="ODA-DC/CCD"/>
</dbReference>
<dbReference type="InterPro" id="IPR049258">
    <property type="entry name" value="ODAD1_CC"/>
</dbReference>
<evidence type="ECO:0000256" key="2">
    <source>
        <dbReference type="SAM" id="Coils"/>
    </source>
</evidence>
<dbReference type="Proteomes" id="UP000001593">
    <property type="component" value="Unassembled WGS sequence"/>
</dbReference>
<evidence type="ECO:0000313" key="5">
    <source>
        <dbReference type="EMBL" id="EDO40983.1"/>
    </source>
</evidence>
<proteinExistence type="predicted"/>
<dbReference type="PANTHER" id="PTHR21694:SF18">
    <property type="entry name" value="COILED-COIL DOMAIN-CONTAINING PROTEIN 63"/>
    <property type="match status" value="1"/>
</dbReference>
<gene>
    <name evidence="5" type="ORF">NEMVEDRAFT_v1g166693</name>
</gene>
<organism evidence="5 6">
    <name type="scientific">Nematostella vectensis</name>
    <name type="common">Starlet sea anemone</name>
    <dbReference type="NCBI Taxonomy" id="45351"/>
    <lineage>
        <taxon>Eukaryota</taxon>
        <taxon>Metazoa</taxon>
        <taxon>Cnidaria</taxon>
        <taxon>Anthozoa</taxon>
        <taxon>Hexacorallia</taxon>
        <taxon>Actiniaria</taxon>
        <taxon>Edwardsiidae</taxon>
        <taxon>Nematostella</taxon>
    </lineage>
</organism>
<feature type="region of interest" description="Disordered" evidence="3">
    <location>
        <begin position="1"/>
        <end position="21"/>
    </location>
</feature>
<accession>A7S5J1</accession>
<dbReference type="PANTHER" id="PTHR21694">
    <property type="entry name" value="COILED-COIL DOMAIN-CONTAINING PROTEIN 63"/>
    <property type="match status" value="1"/>
</dbReference>
<name>A7S5J1_NEMVE</name>
<evidence type="ECO:0000256" key="1">
    <source>
        <dbReference type="ARBA" id="ARBA00023054"/>
    </source>
</evidence>
<evidence type="ECO:0000259" key="4">
    <source>
        <dbReference type="Pfam" id="PF21773"/>
    </source>
</evidence>
<feature type="region of interest" description="Disordered" evidence="3">
    <location>
        <begin position="271"/>
        <end position="290"/>
    </location>
</feature>